<keyword evidence="4 5" id="KW-0472">Membrane</keyword>
<sequence length="525" mass="60223">MLYTPVSINELPTRLVSLIFCGLFIMTVQMIANKNKLQKQSKVTIKTVIESINEEIVLMINNDSIESVNNLNSKTYDTLKEHISDVYKRLDKNIELPVSLIQSLFICQFLESVNLILEEVKNNTINEEFTYILNKIKALLCNIDEFIDRNITVDDVILKIDEFLIASEKSNSKYYKIYELQGCVSLLKEDLILSKEKNSKEVCKKYFVSNAVDRLNDLKNNLNKDSLKFTFAFRGALITSIGVFVVAFFNIPHGKWLVFSLSSIVQPYLESGQTKGRERILGTIIGLIIFEILFSIVTDNSMRAFIILIVGYISNYQTEYKYQMICTTISALGAASIGNNINELSISRIFFVLLGTIIALYANKVILPYKMSDVTKNEVKNSLSLNEQILAKLYNTGLVNGTINNDLKDVITQNIRLNKKIYFNNNILLSDDLNEFVHKQHIFINKLRFLVNNFKKYTNKNSSHNLVLFYDIDMLLNKDISTKDIIDFLNNIDDRLSKLILINVLELKETIIESKDISKVIYKTL</sequence>
<evidence type="ECO:0000256" key="1">
    <source>
        <dbReference type="ARBA" id="ARBA00004141"/>
    </source>
</evidence>
<feature type="domain" description="Integral membrane bound transporter" evidence="6">
    <location>
        <begin position="242"/>
        <end position="361"/>
    </location>
</feature>
<gene>
    <name evidence="7" type="ORF">FRIFI_1230</name>
</gene>
<evidence type="ECO:0000256" key="3">
    <source>
        <dbReference type="ARBA" id="ARBA00022989"/>
    </source>
</evidence>
<feature type="transmembrane region" description="Helical" evidence="5">
    <location>
        <begin position="344"/>
        <end position="362"/>
    </location>
</feature>
<evidence type="ECO:0000313" key="8">
    <source>
        <dbReference type="Proteomes" id="UP000245695"/>
    </source>
</evidence>
<evidence type="ECO:0000259" key="6">
    <source>
        <dbReference type="Pfam" id="PF13515"/>
    </source>
</evidence>
<feature type="transmembrane region" description="Helical" evidence="5">
    <location>
        <begin position="15"/>
        <end position="32"/>
    </location>
</feature>
<comment type="subcellular location">
    <subcellularLocation>
        <location evidence="1">Membrane</location>
        <topology evidence="1">Multi-pass membrane protein</topology>
    </subcellularLocation>
</comment>
<keyword evidence="3 5" id="KW-1133">Transmembrane helix</keyword>
<dbReference type="AlphaFoldDB" id="A0A2P2BQZ8"/>
<evidence type="ECO:0000256" key="5">
    <source>
        <dbReference type="SAM" id="Phobius"/>
    </source>
</evidence>
<dbReference type="InterPro" id="IPR049453">
    <property type="entry name" value="Memb_transporter_dom"/>
</dbReference>
<protein>
    <submittedName>
        <fullName evidence="7">Fusaric acid resistance protein-like</fullName>
    </submittedName>
</protein>
<organism evidence="7 8">
    <name type="scientific">Romboutsia hominis</name>
    <dbReference type="NCBI Taxonomy" id="1507512"/>
    <lineage>
        <taxon>Bacteria</taxon>
        <taxon>Bacillati</taxon>
        <taxon>Bacillota</taxon>
        <taxon>Clostridia</taxon>
        <taxon>Peptostreptococcales</taxon>
        <taxon>Peptostreptococcaceae</taxon>
        <taxon>Romboutsia</taxon>
    </lineage>
</organism>
<dbReference type="GO" id="GO:0016020">
    <property type="term" value="C:membrane"/>
    <property type="evidence" value="ECO:0007669"/>
    <property type="project" value="UniProtKB-SubCell"/>
</dbReference>
<feature type="transmembrane region" description="Helical" evidence="5">
    <location>
        <begin position="231"/>
        <end position="251"/>
    </location>
</feature>
<evidence type="ECO:0000256" key="2">
    <source>
        <dbReference type="ARBA" id="ARBA00022692"/>
    </source>
</evidence>
<feature type="transmembrane region" description="Helical" evidence="5">
    <location>
        <begin position="280"/>
        <end position="299"/>
    </location>
</feature>
<dbReference type="EMBL" id="LN650648">
    <property type="protein sequence ID" value="CEI72766.1"/>
    <property type="molecule type" value="Genomic_DNA"/>
</dbReference>
<evidence type="ECO:0000256" key="4">
    <source>
        <dbReference type="ARBA" id="ARBA00023136"/>
    </source>
</evidence>
<keyword evidence="2 5" id="KW-0812">Transmembrane</keyword>
<accession>A0A2P2BQZ8</accession>
<proteinExistence type="predicted"/>
<dbReference type="Pfam" id="PF13515">
    <property type="entry name" value="FUSC_2"/>
    <property type="match status" value="1"/>
</dbReference>
<name>A0A2P2BQZ8_9FIRM</name>
<reference evidence="7 8" key="1">
    <citation type="submission" date="2014-09" db="EMBL/GenBank/DDBJ databases">
        <authorList>
            <person name="Hornung B.V."/>
        </authorList>
    </citation>
    <scope>NUCLEOTIDE SEQUENCE [LARGE SCALE GENOMIC DNA]</scope>
    <source>
        <strain evidence="7 8">FRIFI</strain>
    </source>
</reference>
<dbReference type="KEGG" id="rhom:FRIFI_1230"/>
<keyword evidence="8" id="KW-1185">Reference proteome</keyword>
<evidence type="ECO:0000313" key="7">
    <source>
        <dbReference type="EMBL" id="CEI72766.1"/>
    </source>
</evidence>
<dbReference type="Proteomes" id="UP000245695">
    <property type="component" value="Chromosome 1"/>
</dbReference>
<dbReference type="RefSeq" id="WP_166505344.1">
    <property type="nucleotide sequence ID" value="NZ_LN650648.1"/>
</dbReference>